<dbReference type="PANTHER" id="PTHR33295">
    <property type="entry name" value="ATPASE"/>
    <property type="match status" value="1"/>
</dbReference>
<evidence type="ECO:0000259" key="1">
    <source>
        <dbReference type="Pfam" id="PF13173"/>
    </source>
</evidence>
<feature type="domain" description="DUF4143" evidence="2">
    <location>
        <begin position="225"/>
        <end position="387"/>
    </location>
</feature>
<dbReference type="SUPFAM" id="SSF52540">
    <property type="entry name" value="P-loop containing nucleoside triphosphate hydrolases"/>
    <property type="match status" value="1"/>
</dbReference>
<dbReference type="InterPro" id="IPR025420">
    <property type="entry name" value="DUF4143"/>
</dbReference>
<sequence>MLRRKIYDELLAWKKGKKNECLLVKGARQVGKSFIIEEFGRNNYQSMIVINFFKHPEYKNIFEGDLSPVEIYKRISLQLPEVRFVKGKTLLFLDEIQHCPAARTAIKFLATDDMCDVISSGSLLGLHYKEIVSVPVGYERQIEMYSLDFEEFLWAYGYGEEAIAALRGYFERTEKIPDAVNSKLSAVLREYLAVGGMPDVVNTFFETHNFQAVAQKQRSILAEYEEDINKYASGGEKQKIRACYYSLPRQLAKEYTKFQYSVVSKGGSAKKYENALDWLTDAGLVKAVYNVSTPQLPLRAYEKPSEFKIYGTDIGLVTAMCGFETQAALVEDKLAGPAKGGIYENLIFDMLAKRGIELHYIKKDSGTQEIEFLVEQNRGVVPIEVKSKRGSTQSLNAYLKEWDPPLAYKFTAGNIGFSEGKVTLPHYLAMFI</sequence>
<reference evidence="3" key="2">
    <citation type="journal article" date="2021" name="PeerJ">
        <title>Extensive microbial diversity within the chicken gut microbiome revealed by metagenomics and culture.</title>
        <authorList>
            <person name="Gilroy R."/>
            <person name="Ravi A."/>
            <person name="Getino M."/>
            <person name="Pursley I."/>
            <person name="Horton D.L."/>
            <person name="Alikhan N.F."/>
            <person name="Baker D."/>
            <person name="Gharbi K."/>
            <person name="Hall N."/>
            <person name="Watson M."/>
            <person name="Adriaenssens E.M."/>
            <person name="Foster-Nyarko E."/>
            <person name="Jarju S."/>
            <person name="Secka A."/>
            <person name="Antonio M."/>
            <person name="Oren A."/>
            <person name="Chaudhuri R.R."/>
            <person name="La Ragione R."/>
            <person name="Hildebrand F."/>
            <person name="Pallen M.J."/>
        </authorList>
    </citation>
    <scope>NUCLEOTIDE SEQUENCE</scope>
    <source>
        <strain evidence="3">9366</strain>
    </source>
</reference>
<keyword evidence="3" id="KW-0067">ATP-binding</keyword>
<dbReference type="PANTHER" id="PTHR33295:SF7">
    <property type="entry name" value="ATPASE"/>
    <property type="match status" value="1"/>
</dbReference>
<evidence type="ECO:0000259" key="2">
    <source>
        <dbReference type="Pfam" id="PF13635"/>
    </source>
</evidence>
<dbReference type="Pfam" id="PF13173">
    <property type="entry name" value="AAA_14"/>
    <property type="match status" value="1"/>
</dbReference>
<dbReference type="InterPro" id="IPR027417">
    <property type="entry name" value="P-loop_NTPase"/>
</dbReference>
<accession>A0A9D1MLA9</accession>
<evidence type="ECO:0000313" key="4">
    <source>
        <dbReference type="Proteomes" id="UP000824145"/>
    </source>
</evidence>
<name>A0A9D1MLA9_9FIRM</name>
<feature type="domain" description="AAA" evidence="1">
    <location>
        <begin position="19"/>
        <end position="153"/>
    </location>
</feature>
<evidence type="ECO:0000313" key="3">
    <source>
        <dbReference type="EMBL" id="HIU62590.1"/>
    </source>
</evidence>
<comment type="caution">
    <text evidence="3">The sequence shown here is derived from an EMBL/GenBank/DDBJ whole genome shotgun (WGS) entry which is preliminary data.</text>
</comment>
<dbReference type="Proteomes" id="UP000824145">
    <property type="component" value="Unassembled WGS sequence"/>
</dbReference>
<dbReference type="AlphaFoldDB" id="A0A9D1MLA9"/>
<dbReference type="Pfam" id="PF13635">
    <property type="entry name" value="DUF4143"/>
    <property type="match status" value="1"/>
</dbReference>
<organism evidence="3 4">
    <name type="scientific">Candidatus Caccalectryoclostridium excrementigallinarum</name>
    <dbReference type="NCBI Taxonomy" id="2840710"/>
    <lineage>
        <taxon>Bacteria</taxon>
        <taxon>Bacillati</taxon>
        <taxon>Bacillota</taxon>
        <taxon>Clostridia</taxon>
        <taxon>Christensenellales</taxon>
        <taxon>Christensenellaceae</taxon>
        <taxon>Christensenellaceae incertae sedis</taxon>
        <taxon>Candidatus Caccalectryoclostridium</taxon>
    </lineage>
</organism>
<dbReference type="InterPro" id="IPR041682">
    <property type="entry name" value="AAA_14"/>
</dbReference>
<protein>
    <submittedName>
        <fullName evidence="3">ATP-binding protein</fullName>
    </submittedName>
</protein>
<gene>
    <name evidence="3" type="ORF">IAB07_02330</name>
</gene>
<dbReference type="EMBL" id="DVNJ01000011">
    <property type="protein sequence ID" value="HIU62590.1"/>
    <property type="molecule type" value="Genomic_DNA"/>
</dbReference>
<reference evidence="3" key="1">
    <citation type="submission" date="2020-10" db="EMBL/GenBank/DDBJ databases">
        <authorList>
            <person name="Gilroy R."/>
        </authorList>
    </citation>
    <scope>NUCLEOTIDE SEQUENCE</scope>
    <source>
        <strain evidence="3">9366</strain>
    </source>
</reference>
<keyword evidence="3" id="KW-0547">Nucleotide-binding</keyword>
<dbReference type="GO" id="GO:0005524">
    <property type="term" value="F:ATP binding"/>
    <property type="evidence" value="ECO:0007669"/>
    <property type="project" value="UniProtKB-KW"/>
</dbReference>
<proteinExistence type="predicted"/>